<evidence type="ECO:0000313" key="1">
    <source>
        <dbReference type="EMBL" id="MBA5605626.1"/>
    </source>
</evidence>
<dbReference type="GO" id="GO:0003677">
    <property type="term" value="F:DNA binding"/>
    <property type="evidence" value="ECO:0007669"/>
    <property type="project" value="InterPro"/>
</dbReference>
<accession>A0A7W2EGP4</accession>
<dbReference type="InterPro" id="IPR003477">
    <property type="entry name" value="PemK-like"/>
</dbReference>
<organism evidence="1 2">
    <name type="scientific">Rugamonas fusca</name>
    <dbReference type="NCBI Taxonomy" id="2758568"/>
    <lineage>
        <taxon>Bacteria</taxon>
        <taxon>Pseudomonadati</taxon>
        <taxon>Pseudomonadota</taxon>
        <taxon>Betaproteobacteria</taxon>
        <taxon>Burkholderiales</taxon>
        <taxon>Oxalobacteraceae</taxon>
        <taxon>Telluria group</taxon>
        <taxon>Rugamonas</taxon>
    </lineage>
</organism>
<dbReference type="SUPFAM" id="SSF50118">
    <property type="entry name" value="Cell growth inhibitor/plasmid maintenance toxic component"/>
    <property type="match status" value="1"/>
</dbReference>
<dbReference type="Gene3D" id="2.30.30.110">
    <property type="match status" value="1"/>
</dbReference>
<dbReference type="InterPro" id="IPR011067">
    <property type="entry name" value="Plasmid_toxin/cell-grow_inhib"/>
</dbReference>
<sequence>MRRPGSLVLSPRIFSERTGLVIGLPLTTASYNDSNPFAVKVAGAGGVISYILTEQPKSFDWRRRGAKPHPMGQVPAAAFARACQSLNQIISLCV</sequence>
<evidence type="ECO:0000313" key="2">
    <source>
        <dbReference type="Proteomes" id="UP000566711"/>
    </source>
</evidence>
<dbReference type="AlphaFoldDB" id="A0A7W2EGP4"/>
<comment type="caution">
    <text evidence="1">The sequence shown here is derived from an EMBL/GenBank/DDBJ whole genome shotgun (WGS) entry which is preliminary data.</text>
</comment>
<dbReference type="EMBL" id="JACEZS010000007">
    <property type="protein sequence ID" value="MBA5605626.1"/>
    <property type="molecule type" value="Genomic_DNA"/>
</dbReference>
<gene>
    <name evidence="1" type="ORF">H3H36_09655</name>
</gene>
<keyword evidence="2" id="KW-1185">Reference proteome</keyword>
<protein>
    <submittedName>
        <fullName evidence="1">Type II toxin-antitoxin system PemK/MazF family toxin</fullName>
    </submittedName>
</protein>
<dbReference type="Pfam" id="PF02452">
    <property type="entry name" value="PemK_toxin"/>
    <property type="match status" value="1"/>
</dbReference>
<name>A0A7W2EGP4_9BURK</name>
<reference evidence="1 2" key="1">
    <citation type="submission" date="2020-07" db="EMBL/GenBank/DDBJ databases">
        <title>Novel species isolated from subtropical streams in China.</title>
        <authorList>
            <person name="Lu H."/>
        </authorList>
    </citation>
    <scope>NUCLEOTIDE SEQUENCE [LARGE SCALE GENOMIC DNA]</scope>
    <source>
        <strain evidence="1 2">FT3S</strain>
    </source>
</reference>
<dbReference type="Proteomes" id="UP000566711">
    <property type="component" value="Unassembled WGS sequence"/>
</dbReference>
<proteinExistence type="predicted"/>